<dbReference type="CDD" id="cd09917">
    <property type="entry name" value="F-box_SF"/>
    <property type="match status" value="1"/>
</dbReference>
<organism evidence="2 3">
    <name type="scientific">Cylicocyclus nassatus</name>
    <name type="common">Nematode worm</name>
    <dbReference type="NCBI Taxonomy" id="53992"/>
    <lineage>
        <taxon>Eukaryota</taxon>
        <taxon>Metazoa</taxon>
        <taxon>Ecdysozoa</taxon>
        <taxon>Nematoda</taxon>
        <taxon>Chromadorea</taxon>
        <taxon>Rhabditida</taxon>
        <taxon>Rhabditina</taxon>
        <taxon>Rhabditomorpha</taxon>
        <taxon>Strongyloidea</taxon>
        <taxon>Strongylidae</taxon>
        <taxon>Cylicocyclus</taxon>
    </lineage>
</organism>
<dbReference type="AlphaFoldDB" id="A0AA36HEC9"/>
<comment type="caution">
    <text evidence="2">The sequence shown here is derived from an EMBL/GenBank/DDBJ whole genome shotgun (WGS) entry which is preliminary data.</text>
</comment>
<dbReference type="InterPro" id="IPR036047">
    <property type="entry name" value="F-box-like_dom_sf"/>
</dbReference>
<reference evidence="2" key="1">
    <citation type="submission" date="2023-07" db="EMBL/GenBank/DDBJ databases">
        <authorList>
            <consortium name="CYATHOMIX"/>
        </authorList>
    </citation>
    <scope>NUCLEOTIDE SEQUENCE</scope>
    <source>
        <strain evidence="2">N/A</strain>
    </source>
</reference>
<proteinExistence type="predicted"/>
<evidence type="ECO:0000313" key="2">
    <source>
        <dbReference type="EMBL" id="CAJ0608816.1"/>
    </source>
</evidence>
<name>A0AA36HEC9_CYLNA</name>
<dbReference type="EMBL" id="CATQJL010000326">
    <property type="protein sequence ID" value="CAJ0608816.1"/>
    <property type="molecule type" value="Genomic_DNA"/>
</dbReference>
<dbReference type="InterPro" id="IPR001810">
    <property type="entry name" value="F-box_dom"/>
</dbReference>
<sequence>MDLPTEIIVEILKNVAYSDIKTCQYVNRYLNRLISENSKYLPRRRVAVRIFQKSGVTFVSNTTRHFKEEEFIHFKAKDWSRVAVDSLVLENIGMESCETQWVLQKLLTCLKMSRQLRIRFLKLDCVEISDSSHQQLSEFFRFVLPYCEEIQMVRCVLPTAPTPAQITSCKALNHYRLLDSRSAPMNGTNDAVLEIYTHDVCSNSGKKSFHAEMSCATPSKVCDFIQAWTSSAAVPYFNITLSECDEAWRSSFSEECRRRNISNACMEFASTVLKTAHVKVVFVNDAQLCRMWPVFDVPARNGPEICYNRYYRDF</sequence>
<evidence type="ECO:0000313" key="3">
    <source>
        <dbReference type="Proteomes" id="UP001176961"/>
    </source>
</evidence>
<accession>A0AA36HEC9</accession>
<dbReference type="SUPFAM" id="SSF81383">
    <property type="entry name" value="F-box domain"/>
    <property type="match status" value="1"/>
</dbReference>
<keyword evidence="3" id="KW-1185">Reference proteome</keyword>
<dbReference type="PROSITE" id="PS50181">
    <property type="entry name" value="FBOX"/>
    <property type="match status" value="1"/>
</dbReference>
<protein>
    <recommendedName>
        <fullName evidence="1">F-box domain-containing protein</fullName>
    </recommendedName>
</protein>
<gene>
    <name evidence="2" type="ORF">CYNAS_LOCUS20799</name>
</gene>
<dbReference type="Proteomes" id="UP001176961">
    <property type="component" value="Unassembled WGS sequence"/>
</dbReference>
<evidence type="ECO:0000259" key="1">
    <source>
        <dbReference type="PROSITE" id="PS50181"/>
    </source>
</evidence>
<feature type="domain" description="F-box" evidence="1">
    <location>
        <begin position="1"/>
        <end position="43"/>
    </location>
</feature>